<dbReference type="Proteomes" id="UP000054350">
    <property type="component" value="Unassembled WGS sequence"/>
</dbReference>
<dbReference type="InterPro" id="IPR004853">
    <property type="entry name" value="Sugar_P_trans_dom"/>
</dbReference>
<evidence type="ECO:0000313" key="8">
    <source>
        <dbReference type="Proteomes" id="UP000054350"/>
    </source>
</evidence>
<feature type="transmembrane region" description="Helical" evidence="5">
    <location>
        <begin position="69"/>
        <end position="88"/>
    </location>
</feature>
<reference evidence="7 8" key="2">
    <citation type="submission" date="2009-11" db="EMBL/GenBank/DDBJ databases">
        <title>The Genome Sequence of Allomyces macrogynus strain ATCC 38327.</title>
        <authorList>
            <consortium name="The Broad Institute Genome Sequencing Platform"/>
            <person name="Russ C."/>
            <person name="Cuomo C."/>
            <person name="Shea T."/>
            <person name="Young S.K."/>
            <person name="Zeng Q."/>
            <person name="Koehrsen M."/>
            <person name="Haas B."/>
            <person name="Borodovsky M."/>
            <person name="Guigo R."/>
            <person name="Alvarado L."/>
            <person name="Berlin A."/>
            <person name="Borenstein D."/>
            <person name="Chen Z."/>
            <person name="Engels R."/>
            <person name="Freedman E."/>
            <person name="Gellesch M."/>
            <person name="Goldberg J."/>
            <person name="Griggs A."/>
            <person name="Gujja S."/>
            <person name="Heiman D."/>
            <person name="Hepburn T."/>
            <person name="Howarth C."/>
            <person name="Jen D."/>
            <person name="Larson L."/>
            <person name="Lewis B."/>
            <person name="Mehta T."/>
            <person name="Park D."/>
            <person name="Pearson M."/>
            <person name="Roberts A."/>
            <person name="Saif S."/>
            <person name="Shenoy N."/>
            <person name="Sisk P."/>
            <person name="Stolte C."/>
            <person name="Sykes S."/>
            <person name="Walk T."/>
            <person name="White J."/>
            <person name="Yandava C."/>
            <person name="Burger G."/>
            <person name="Gray M.W."/>
            <person name="Holland P.W.H."/>
            <person name="King N."/>
            <person name="Lang F.B.F."/>
            <person name="Roger A.J."/>
            <person name="Ruiz-Trillo I."/>
            <person name="Lander E."/>
            <person name="Nusbaum C."/>
        </authorList>
    </citation>
    <scope>NUCLEOTIDE SEQUENCE [LARGE SCALE GENOMIC DNA]</scope>
    <source>
        <strain evidence="7 8">ATCC 38327</strain>
    </source>
</reference>
<evidence type="ECO:0000256" key="4">
    <source>
        <dbReference type="ARBA" id="ARBA00023136"/>
    </source>
</evidence>
<protein>
    <recommendedName>
        <fullName evidence="6">Sugar phosphate transporter domain-containing protein</fullName>
    </recommendedName>
</protein>
<dbReference type="PANTHER" id="PTHR11132">
    <property type="entry name" value="SOLUTE CARRIER FAMILY 35"/>
    <property type="match status" value="1"/>
</dbReference>
<organism evidence="7 8">
    <name type="scientific">Allomyces macrogynus (strain ATCC 38327)</name>
    <name type="common">Allomyces javanicus var. macrogynus</name>
    <dbReference type="NCBI Taxonomy" id="578462"/>
    <lineage>
        <taxon>Eukaryota</taxon>
        <taxon>Fungi</taxon>
        <taxon>Fungi incertae sedis</taxon>
        <taxon>Blastocladiomycota</taxon>
        <taxon>Blastocladiomycetes</taxon>
        <taxon>Blastocladiales</taxon>
        <taxon>Blastocladiaceae</taxon>
        <taxon>Allomyces</taxon>
    </lineage>
</organism>
<feature type="transmembrane region" description="Helical" evidence="5">
    <location>
        <begin position="282"/>
        <end position="300"/>
    </location>
</feature>
<feature type="transmembrane region" description="Helical" evidence="5">
    <location>
        <begin position="109"/>
        <end position="127"/>
    </location>
</feature>
<sequence length="329" mass="34877">MDSKHDLPHYTHDDVDKHLLLPVTNPPTARQRGLPLPARVSRTEATAFILANILCSVSIVLANTRVLRVFPYPVLLTFFHQATCWLATRFMISRRWLVLPRSVPPSREAAAVGTASVFGLFLMNASLTLNSVGVYQLTKLACLPAIVVLQTVAYGAAVPTARVLMTLTVIVLGVAAATQSEYAVRPAGCVAGALAVVATAWFQVSLQHRASFKGVKGMASVAVLSPWATLVLAGLVVIGEILPRGIVWGNAPWTWIIVSSLMAVATNYVGNSLVQKTSAVTYNVVGHAKTLLIVAAGVVVDPSAESWDAVRVGGMAMSVLGMAAYAAVK</sequence>
<feature type="transmembrane region" description="Helical" evidence="5">
    <location>
        <begin position="312"/>
        <end position="328"/>
    </location>
</feature>
<feature type="transmembrane region" description="Helical" evidence="5">
    <location>
        <begin position="251"/>
        <end position="270"/>
    </location>
</feature>
<proteinExistence type="predicted"/>
<feature type="domain" description="Sugar phosphate transporter" evidence="6">
    <location>
        <begin position="54"/>
        <end position="325"/>
    </location>
</feature>
<dbReference type="EMBL" id="GG745338">
    <property type="protein sequence ID" value="KNE61661.1"/>
    <property type="molecule type" value="Genomic_DNA"/>
</dbReference>
<accession>A0A0L0SGL9</accession>
<dbReference type="GO" id="GO:0016020">
    <property type="term" value="C:membrane"/>
    <property type="evidence" value="ECO:0007669"/>
    <property type="project" value="UniProtKB-SubCell"/>
</dbReference>
<reference evidence="7 8" key="1">
    <citation type="submission" date="2009-11" db="EMBL/GenBank/DDBJ databases">
        <title>Annotation of Allomyces macrogynus ATCC 38327.</title>
        <authorList>
            <consortium name="The Broad Institute Genome Sequencing Platform"/>
            <person name="Russ C."/>
            <person name="Cuomo C."/>
            <person name="Burger G."/>
            <person name="Gray M.W."/>
            <person name="Holland P.W.H."/>
            <person name="King N."/>
            <person name="Lang F.B.F."/>
            <person name="Roger A.J."/>
            <person name="Ruiz-Trillo I."/>
            <person name="Young S.K."/>
            <person name="Zeng Q."/>
            <person name="Gargeya S."/>
            <person name="Fitzgerald M."/>
            <person name="Haas B."/>
            <person name="Abouelleil A."/>
            <person name="Alvarado L."/>
            <person name="Arachchi H.M."/>
            <person name="Berlin A."/>
            <person name="Chapman S.B."/>
            <person name="Gearin G."/>
            <person name="Goldberg J."/>
            <person name="Griggs A."/>
            <person name="Gujja S."/>
            <person name="Hansen M."/>
            <person name="Heiman D."/>
            <person name="Howarth C."/>
            <person name="Larimer J."/>
            <person name="Lui A."/>
            <person name="MacDonald P.J.P."/>
            <person name="McCowen C."/>
            <person name="Montmayeur A."/>
            <person name="Murphy C."/>
            <person name="Neiman D."/>
            <person name="Pearson M."/>
            <person name="Priest M."/>
            <person name="Roberts A."/>
            <person name="Saif S."/>
            <person name="Shea T."/>
            <person name="Sisk P."/>
            <person name="Stolte C."/>
            <person name="Sykes S."/>
            <person name="Wortman J."/>
            <person name="Nusbaum C."/>
            <person name="Birren B."/>
        </authorList>
    </citation>
    <scope>NUCLEOTIDE SEQUENCE [LARGE SCALE GENOMIC DNA]</scope>
    <source>
        <strain evidence="7 8">ATCC 38327</strain>
    </source>
</reference>
<feature type="transmembrane region" description="Helical" evidence="5">
    <location>
        <begin position="45"/>
        <end position="63"/>
    </location>
</feature>
<evidence type="ECO:0000259" key="6">
    <source>
        <dbReference type="Pfam" id="PF03151"/>
    </source>
</evidence>
<evidence type="ECO:0000256" key="1">
    <source>
        <dbReference type="ARBA" id="ARBA00004141"/>
    </source>
</evidence>
<dbReference type="OrthoDB" id="5547497at2759"/>
<evidence type="ECO:0000256" key="5">
    <source>
        <dbReference type="SAM" id="Phobius"/>
    </source>
</evidence>
<keyword evidence="4 5" id="KW-0472">Membrane</keyword>
<comment type="subcellular location">
    <subcellularLocation>
        <location evidence="1">Membrane</location>
        <topology evidence="1">Multi-pass membrane protein</topology>
    </subcellularLocation>
</comment>
<name>A0A0L0SGL9_ALLM3</name>
<gene>
    <name evidence="7" type="ORF">AMAG_06469</name>
</gene>
<dbReference type="eggNOG" id="KOG1441">
    <property type="taxonomic scope" value="Eukaryota"/>
</dbReference>
<feature type="transmembrane region" description="Helical" evidence="5">
    <location>
        <begin position="184"/>
        <end position="206"/>
    </location>
</feature>
<dbReference type="Pfam" id="PF03151">
    <property type="entry name" value="TPT"/>
    <property type="match status" value="1"/>
</dbReference>
<feature type="transmembrane region" description="Helical" evidence="5">
    <location>
        <begin position="161"/>
        <end position="178"/>
    </location>
</feature>
<dbReference type="InterPro" id="IPR050186">
    <property type="entry name" value="TPT_transporter"/>
</dbReference>
<keyword evidence="3 5" id="KW-1133">Transmembrane helix</keyword>
<dbReference type="AlphaFoldDB" id="A0A0L0SGL9"/>
<evidence type="ECO:0000313" key="7">
    <source>
        <dbReference type="EMBL" id="KNE61661.1"/>
    </source>
</evidence>
<keyword evidence="8" id="KW-1185">Reference proteome</keyword>
<evidence type="ECO:0000256" key="2">
    <source>
        <dbReference type="ARBA" id="ARBA00022692"/>
    </source>
</evidence>
<evidence type="ECO:0000256" key="3">
    <source>
        <dbReference type="ARBA" id="ARBA00022989"/>
    </source>
</evidence>
<keyword evidence="2 5" id="KW-0812">Transmembrane</keyword>
<dbReference type="STRING" id="578462.A0A0L0SGL9"/>
<dbReference type="VEuPathDB" id="FungiDB:AMAG_06469"/>
<feature type="transmembrane region" description="Helical" evidence="5">
    <location>
        <begin position="218"/>
        <end position="239"/>
    </location>
</feature>